<dbReference type="GeneID" id="9057509"/>
<evidence type="ECO:0008006" key="9">
    <source>
        <dbReference type="Google" id="ProtNLM"/>
    </source>
</evidence>
<name>C5LQG4_PERM5</name>
<dbReference type="Pfam" id="PF18564">
    <property type="entry name" value="Glyco_hydro_5_C"/>
    <property type="match status" value="1"/>
</dbReference>
<proteinExistence type="inferred from homology"/>
<evidence type="ECO:0000259" key="6">
    <source>
        <dbReference type="Pfam" id="PF18564"/>
    </source>
</evidence>
<dbReference type="InParanoid" id="C5LQG4"/>
<feature type="transmembrane region" description="Helical" evidence="4">
    <location>
        <begin position="23"/>
        <end position="43"/>
    </location>
</feature>
<reference evidence="7 8" key="1">
    <citation type="submission" date="2008-07" db="EMBL/GenBank/DDBJ databases">
        <authorList>
            <person name="El-Sayed N."/>
            <person name="Caler E."/>
            <person name="Inman J."/>
            <person name="Amedeo P."/>
            <person name="Hass B."/>
            <person name="Wortman J."/>
        </authorList>
    </citation>
    <scope>NUCLEOTIDE SEQUENCE [LARGE SCALE GENOMIC DNA]</scope>
    <source>
        <strain evidence="8">ATCC 50983 / TXsc</strain>
    </source>
</reference>
<keyword evidence="2" id="KW-0378">Hydrolase</keyword>
<dbReference type="GO" id="GO:0000272">
    <property type="term" value="P:polysaccharide catabolic process"/>
    <property type="evidence" value="ECO:0007669"/>
    <property type="project" value="InterPro"/>
</dbReference>
<dbReference type="InterPro" id="IPR041036">
    <property type="entry name" value="GH5_C"/>
</dbReference>
<dbReference type="GO" id="GO:1901136">
    <property type="term" value="P:carbohydrate derivative catabolic process"/>
    <property type="evidence" value="ECO:0007669"/>
    <property type="project" value="UniProtKB-ARBA"/>
</dbReference>
<dbReference type="RefSeq" id="XP_002768292.1">
    <property type="nucleotide sequence ID" value="XM_002768246.1"/>
</dbReference>
<dbReference type="EMBL" id="GG684603">
    <property type="protein sequence ID" value="EER01010.1"/>
    <property type="molecule type" value="Genomic_DNA"/>
</dbReference>
<evidence type="ECO:0000259" key="5">
    <source>
        <dbReference type="Pfam" id="PF00150"/>
    </source>
</evidence>
<organism evidence="8">
    <name type="scientific">Perkinsus marinus (strain ATCC 50983 / TXsc)</name>
    <dbReference type="NCBI Taxonomy" id="423536"/>
    <lineage>
        <taxon>Eukaryota</taxon>
        <taxon>Sar</taxon>
        <taxon>Alveolata</taxon>
        <taxon>Perkinsozoa</taxon>
        <taxon>Perkinsea</taxon>
        <taxon>Perkinsida</taxon>
        <taxon>Perkinsidae</taxon>
        <taxon>Perkinsus</taxon>
    </lineage>
</organism>
<evidence type="ECO:0000256" key="3">
    <source>
        <dbReference type="ARBA" id="ARBA00023295"/>
    </source>
</evidence>
<dbReference type="Pfam" id="PF00150">
    <property type="entry name" value="Cellulase"/>
    <property type="match status" value="1"/>
</dbReference>
<dbReference type="AlphaFoldDB" id="C5LQG4"/>
<feature type="domain" description="Glycoside hydrolase family 5" evidence="5">
    <location>
        <begin position="162"/>
        <end position="348"/>
    </location>
</feature>
<keyword evidence="8" id="KW-1185">Reference proteome</keyword>
<dbReference type="OMA" id="DSMNEPE"/>
<keyword evidence="3" id="KW-0326">Glycosidase</keyword>
<dbReference type="InterPro" id="IPR017853">
    <property type="entry name" value="GH"/>
</dbReference>
<dbReference type="PROSITE" id="PS00659">
    <property type="entry name" value="GLYCOSYL_HYDROL_F5"/>
    <property type="match status" value="1"/>
</dbReference>
<comment type="similarity">
    <text evidence="1">Belongs to the glycosyl hydrolase 5 (cellulase A) family.</text>
</comment>
<dbReference type="PANTHER" id="PTHR31308">
    <property type="match status" value="1"/>
</dbReference>
<dbReference type="GO" id="GO:0016042">
    <property type="term" value="P:lipid catabolic process"/>
    <property type="evidence" value="ECO:0007669"/>
    <property type="project" value="UniProtKB-ARBA"/>
</dbReference>
<dbReference type="SUPFAM" id="SSF51445">
    <property type="entry name" value="(Trans)glycosidases"/>
    <property type="match status" value="1"/>
</dbReference>
<dbReference type="Proteomes" id="UP000007800">
    <property type="component" value="Unassembled WGS sequence"/>
</dbReference>
<keyword evidence="4" id="KW-0812">Transmembrane</keyword>
<accession>C5LQG4</accession>
<evidence type="ECO:0000256" key="1">
    <source>
        <dbReference type="ARBA" id="ARBA00005641"/>
    </source>
</evidence>
<dbReference type="InterPro" id="IPR052066">
    <property type="entry name" value="Glycosphingolipid_Hydrolases"/>
</dbReference>
<protein>
    <recommendedName>
        <fullName evidence="9">Glycoside hydrolase family 5 domain-containing protein</fullName>
    </recommendedName>
</protein>
<gene>
    <name evidence="7" type="ORF">Pmar_PMAR025106</name>
</gene>
<dbReference type="InterPro" id="IPR001547">
    <property type="entry name" value="Glyco_hydro_5"/>
</dbReference>
<evidence type="ECO:0000313" key="8">
    <source>
        <dbReference type="Proteomes" id="UP000007800"/>
    </source>
</evidence>
<dbReference type="OrthoDB" id="437086at2759"/>
<evidence type="ECO:0000256" key="2">
    <source>
        <dbReference type="ARBA" id="ARBA00022801"/>
    </source>
</evidence>
<dbReference type="Gene3D" id="2.60.40.1180">
    <property type="entry name" value="Golgi alpha-mannosidase II"/>
    <property type="match status" value="1"/>
</dbReference>
<dbReference type="PANTHER" id="PTHR31308:SF5">
    <property type="entry name" value="ERGOSTERYL-BETA-GLUCOSIDASE"/>
    <property type="match status" value="1"/>
</dbReference>
<sequence length="672" mass="75893">MPWFTHVPHRVFQITAKLYAEELVAILLFFSMVLWLPFLRYVLGNAGLFWWLIVGSVGSFGCIVVFEMAILRNPRFMVKSASDGPSILEPPEYKKYGAPRQVGREVRVDGKQFRDSEGRRVHLRGINVGGMSKVPYGTTTNEPDIPYGAGVTFVGRPFPLAEAEVHLARLRAWGLTFLRLVVTWEALEPHRPDEYDEEYIEYIVKLVRKCREFGISVVIDPHQDAWSRWTGGDGAPRWTLEKIGLDADKLSAAGIAVLHEANLNDEAGDPERFYPHMVWPTNNFMFAAATMWAIFFAGEDYAPNTKIGDENAGEYLRRHYYGAVSALAEALKDEANVLGFETMNEPNMGWIGRDLGLDKYDSSQPLGYLASPWESMQLANGKSITVAKYGEAYKYLGHYTLNKEHVRAFLPGYRDPWYDNGVWDYDCEGKMRLLKKGYFDMKTKEDFQGGNLRAEYDGLTFQFCIYRTWAAMRVSEEGMHLVVGPDVAERVHKESLARVAHSGDQVGPTMLGESGVHWCGSYAATDMALNDGMRAIESSLIPAVTIWNYAPDNNEEDKDGWNKEDLSIFTSEPNPRLDSNGGPHLRMPSAVRPYPFKLAGKPLEVRFAGLSSDKTFILRFETDPKCTSHVSEIFVPLCIHYQEGVEVEVSDGSWKIDAPNQTLYYTHDSNVI</sequence>
<evidence type="ECO:0000313" key="7">
    <source>
        <dbReference type="EMBL" id="EER01010.1"/>
    </source>
</evidence>
<dbReference type="GO" id="GO:0008422">
    <property type="term" value="F:beta-glucosidase activity"/>
    <property type="evidence" value="ECO:0007669"/>
    <property type="project" value="TreeGrafter"/>
</dbReference>
<dbReference type="InterPro" id="IPR013780">
    <property type="entry name" value="Glyco_hydro_b"/>
</dbReference>
<dbReference type="InterPro" id="IPR018087">
    <property type="entry name" value="Glyco_hydro_5_CS"/>
</dbReference>
<keyword evidence="4" id="KW-1133">Transmembrane helix</keyword>
<evidence type="ECO:0000256" key="4">
    <source>
        <dbReference type="SAM" id="Phobius"/>
    </source>
</evidence>
<feature type="transmembrane region" description="Helical" evidence="4">
    <location>
        <begin position="49"/>
        <end position="71"/>
    </location>
</feature>
<feature type="domain" description="Glycoside hydrolase family 5 C-terminal" evidence="6">
    <location>
        <begin position="592"/>
        <end position="669"/>
    </location>
</feature>
<keyword evidence="4" id="KW-0472">Membrane</keyword>
<dbReference type="Gene3D" id="3.20.20.80">
    <property type="entry name" value="Glycosidases"/>
    <property type="match status" value="1"/>
</dbReference>